<name>A0A7I9W1C6_MYCAG</name>
<dbReference type="Proteomes" id="UP000465302">
    <property type="component" value="Unassembled WGS sequence"/>
</dbReference>
<organism evidence="2 3">
    <name type="scientific">Mycolicibacterium agri</name>
    <name type="common">Mycobacterium agri</name>
    <dbReference type="NCBI Taxonomy" id="36811"/>
    <lineage>
        <taxon>Bacteria</taxon>
        <taxon>Bacillati</taxon>
        <taxon>Actinomycetota</taxon>
        <taxon>Actinomycetes</taxon>
        <taxon>Mycobacteriales</taxon>
        <taxon>Mycobacteriaceae</taxon>
        <taxon>Mycolicibacterium</taxon>
    </lineage>
</organism>
<feature type="domain" description="Transposase DDE" evidence="1">
    <location>
        <begin position="37"/>
        <end position="174"/>
    </location>
</feature>
<evidence type="ECO:0000313" key="3">
    <source>
        <dbReference type="Proteomes" id="UP000465302"/>
    </source>
</evidence>
<dbReference type="Pfam" id="PF13701">
    <property type="entry name" value="DDE_Tnp_1_4"/>
    <property type="match status" value="1"/>
</dbReference>
<proteinExistence type="predicted"/>
<dbReference type="AlphaFoldDB" id="A0A7I9W1C6"/>
<dbReference type="InterPro" id="IPR025668">
    <property type="entry name" value="Tnp_DDE_dom"/>
</dbReference>
<evidence type="ECO:0000259" key="1">
    <source>
        <dbReference type="Pfam" id="PF13701"/>
    </source>
</evidence>
<comment type="caution">
    <text evidence="2">The sequence shown here is derived from an EMBL/GenBank/DDBJ whole genome shotgun (WGS) entry which is preliminary data.</text>
</comment>
<protein>
    <recommendedName>
        <fullName evidence="1">Transposase DDE domain-containing protein</fullName>
    </recommendedName>
</protein>
<accession>A0A7I9W1C6</accession>
<sequence>MPPIVEALNRVPRQAWRAALDGDGAPRDGAQVAELTRYLPDTLRGWPAGMRVIARRERPNPGAQLRLTDDNGWRITCFATNTRGWSIPDLEVRHRQRARAEDRIRNLKDTGLTNLPFHGFDQNQIWLEITLLAADLLVWTQVLAFHGQPARLWEPKRLRLRLLAVAGRIITRAASLPASAPRMAVE</sequence>
<dbReference type="EMBL" id="BLKS01000001">
    <property type="protein sequence ID" value="GFG50996.1"/>
    <property type="molecule type" value="Genomic_DNA"/>
</dbReference>
<evidence type="ECO:0000313" key="2">
    <source>
        <dbReference type="EMBL" id="GFG50996.1"/>
    </source>
</evidence>
<gene>
    <name evidence="2" type="ORF">MAGR_24370</name>
</gene>
<reference evidence="2 3" key="1">
    <citation type="journal article" date="2019" name="Emerg. Microbes Infect.">
        <title>Comprehensive subspecies identification of 175 nontuberculous mycobacteria species based on 7547 genomic profiles.</title>
        <authorList>
            <person name="Matsumoto Y."/>
            <person name="Kinjo T."/>
            <person name="Motooka D."/>
            <person name="Nabeya D."/>
            <person name="Jung N."/>
            <person name="Uechi K."/>
            <person name="Horii T."/>
            <person name="Iida T."/>
            <person name="Fujita J."/>
            <person name="Nakamura S."/>
        </authorList>
    </citation>
    <scope>NUCLEOTIDE SEQUENCE [LARGE SCALE GENOMIC DNA]</scope>
    <source>
        <strain evidence="2 3">JCM 6377</strain>
    </source>
</reference>